<dbReference type="InterPro" id="IPR000577">
    <property type="entry name" value="Carb_kinase_FGGY"/>
</dbReference>
<dbReference type="InterPro" id="IPR018484">
    <property type="entry name" value="FGGY_N"/>
</dbReference>
<organism evidence="6 7">
    <name type="scientific">Deinococcus petrolearius</name>
    <dbReference type="NCBI Taxonomy" id="1751295"/>
    <lineage>
        <taxon>Bacteria</taxon>
        <taxon>Thermotogati</taxon>
        <taxon>Deinococcota</taxon>
        <taxon>Deinococci</taxon>
        <taxon>Deinococcales</taxon>
        <taxon>Deinococcaceae</taxon>
        <taxon>Deinococcus</taxon>
    </lineage>
</organism>
<dbReference type="RefSeq" id="WP_380046086.1">
    <property type="nucleotide sequence ID" value="NZ_JBHSOH010000003.1"/>
</dbReference>
<dbReference type="EC" id="2.7.1.17" evidence="6"/>
<evidence type="ECO:0000259" key="5">
    <source>
        <dbReference type="Pfam" id="PF02782"/>
    </source>
</evidence>
<evidence type="ECO:0000313" key="7">
    <source>
        <dbReference type="Proteomes" id="UP001595979"/>
    </source>
</evidence>
<dbReference type="Gene3D" id="3.30.420.40">
    <property type="match status" value="2"/>
</dbReference>
<comment type="similarity">
    <text evidence="1">Belongs to the FGGY kinase family.</text>
</comment>
<dbReference type="PIRSF" id="PIRSF000538">
    <property type="entry name" value="GlpK"/>
    <property type="match status" value="1"/>
</dbReference>
<dbReference type="GO" id="GO:0004856">
    <property type="term" value="F:D-xylulokinase activity"/>
    <property type="evidence" value="ECO:0007669"/>
    <property type="project" value="UniProtKB-EC"/>
</dbReference>
<sequence length="488" mass="50564">MSSHTRPELGGAAGAGGPAAPLVLALDLGTGSVKAGLVGPDGDLAAQASRPYPVLAPRPGWSESDPREWWGGVVAASREVLAGVDPARVRAVGLSGQMHGVVLVDGQEQALGYAVLWSDTRSAANLDPFRAVDPERRRNPPVAGFAGPTLLWLRGHEPERYAAARRALQPKDWLRLHLTGEAAGDPSDASGTLLYDFAAGDWDGELAETLGLRPSLLPPLRPSGSVGGRLCPGPAAELGLPAGLSVAVGAADTAAALLGSGLRPGEAQLTVGTGAQVLVASAALPPARPALNVFRDAQTGFYTLAAVQNAGNVLEWVRRTLRLSWPEMYAAAQEVGHLPSPLFLPYLGGDRTPHLDPHARAGWLRLDASHDHRHLAHAAFEGVALSVAQATAALELPADLPLRLAGGGSVDPWWRQLLADALGCPLHISEASGASLLGAAALAWQAVGEPWEPERPDITGVVSPQPGRIPAGRHAEFRAAYGAARGGK</sequence>
<proteinExistence type="inferred from homology"/>
<dbReference type="CDD" id="cd07808">
    <property type="entry name" value="ASKHA_NBD_FGGY_EcXK-like"/>
    <property type="match status" value="1"/>
</dbReference>
<gene>
    <name evidence="6" type="ORF">ACFPQ6_02590</name>
</gene>
<comment type="caution">
    <text evidence="6">The sequence shown here is derived from an EMBL/GenBank/DDBJ whole genome shotgun (WGS) entry which is preliminary data.</text>
</comment>
<dbReference type="PANTHER" id="PTHR43095">
    <property type="entry name" value="SUGAR KINASE"/>
    <property type="match status" value="1"/>
</dbReference>
<evidence type="ECO:0000256" key="2">
    <source>
        <dbReference type="ARBA" id="ARBA00022679"/>
    </source>
</evidence>
<dbReference type="Proteomes" id="UP001595979">
    <property type="component" value="Unassembled WGS sequence"/>
</dbReference>
<feature type="domain" description="Carbohydrate kinase FGGY C-terminal" evidence="5">
    <location>
        <begin position="269"/>
        <end position="444"/>
    </location>
</feature>
<dbReference type="Pfam" id="PF02782">
    <property type="entry name" value="FGGY_C"/>
    <property type="match status" value="1"/>
</dbReference>
<name>A0ABW1DEZ1_9DEIO</name>
<accession>A0ABW1DEZ1</accession>
<evidence type="ECO:0000313" key="6">
    <source>
        <dbReference type="EMBL" id="MFC5847186.1"/>
    </source>
</evidence>
<keyword evidence="7" id="KW-1185">Reference proteome</keyword>
<dbReference type="EMBL" id="JBHSOH010000003">
    <property type="protein sequence ID" value="MFC5847186.1"/>
    <property type="molecule type" value="Genomic_DNA"/>
</dbReference>
<protein>
    <submittedName>
        <fullName evidence="6">Xylulokinase</fullName>
        <ecNumber evidence="6">2.7.1.17</ecNumber>
    </submittedName>
</protein>
<dbReference type="InterPro" id="IPR050406">
    <property type="entry name" value="FGGY_Carb_Kinase"/>
</dbReference>
<dbReference type="Pfam" id="PF00370">
    <property type="entry name" value="FGGY_N"/>
    <property type="match status" value="1"/>
</dbReference>
<dbReference type="InterPro" id="IPR018485">
    <property type="entry name" value="FGGY_C"/>
</dbReference>
<reference evidence="7" key="1">
    <citation type="journal article" date="2019" name="Int. J. Syst. Evol. Microbiol.">
        <title>The Global Catalogue of Microorganisms (GCM) 10K type strain sequencing project: providing services to taxonomists for standard genome sequencing and annotation.</title>
        <authorList>
            <consortium name="The Broad Institute Genomics Platform"/>
            <consortium name="The Broad Institute Genome Sequencing Center for Infectious Disease"/>
            <person name="Wu L."/>
            <person name="Ma J."/>
        </authorList>
    </citation>
    <scope>NUCLEOTIDE SEQUENCE [LARGE SCALE GENOMIC DNA]</scope>
    <source>
        <strain evidence="7">CGMCC 1.15053</strain>
    </source>
</reference>
<dbReference type="InterPro" id="IPR043129">
    <property type="entry name" value="ATPase_NBD"/>
</dbReference>
<evidence type="ECO:0000256" key="1">
    <source>
        <dbReference type="ARBA" id="ARBA00009156"/>
    </source>
</evidence>
<evidence type="ECO:0000259" key="4">
    <source>
        <dbReference type="Pfam" id="PF00370"/>
    </source>
</evidence>
<keyword evidence="2 6" id="KW-0808">Transferase</keyword>
<dbReference type="PANTHER" id="PTHR43095:SF5">
    <property type="entry name" value="XYLULOSE KINASE"/>
    <property type="match status" value="1"/>
</dbReference>
<dbReference type="SUPFAM" id="SSF53067">
    <property type="entry name" value="Actin-like ATPase domain"/>
    <property type="match status" value="2"/>
</dbReference>
<keyword evidence="3" id="KW-0418">Kinase</keyword>
<feature type="domain" description="Carbohydrate kinase FGGY N-terminal" evidence="4">
    <location>
        <begin position="23"/>
        <end position="259"/>
    </location>
</feature>
<evidence type="ECO:0000256" key="3">
    <source>
        <dbReference type="ARBA" id="ARBA00022777"/>
    </source>
</evidence>